<comment type="caution">
    <text evidence="2">The sequence shown here is derived from an EMBL/GenBank/DDBJ whole genome shotgun (WGS) entry which is preliminary data.</text>
</comment>
<sequence>MDKHYKKEGKYSYFEAGEGTPIVILHGLMGGLSNFDGVAQYFPTKGYKVVIPDLPIYTQSILKTNVKSFAKYVKDFINFKGFDKVILLGNSLGGHIALYHTKLYPEKVAGLVITGSSGLYESAMGDSYPRRGDYEYIKKKSEDVFYDPKIATPDLIDEVYATANDRIKLIKTLTIAKSAIRHNMAKDLPKMTVETCIIWGKNDSVTPPNVAEEFDKLLPNSTLYWIDKCGHAAMMEHPEEFNEILEEWLTKKNFSSI</sequence>
<dbReference type="InterPro" id="IPR029058">
    <property type="entry name" value="AB_hydrolase_fold"/>
</dbReference>
<evidence type="ECO:0000259" key="1">
    <source>
        <dbReference type="Pfam" id="PF00561"/>
    </source>
</evidence>
<feature type="domain" description="AB hydrolase-1" evidence="1">
    <location>
        <begin position="145"/>
        <end position="238"/>
    </location>
</feature>
<proteinExistence type="predicted"/>
<dbReference type="SUPFAM" id="SSF53474">
    <property type="entry name" value="alpha/beta-Hydrolases"/>
    <property type="match status" value="1"/>
</dbReference>
<keyword evidence="3" id="KW-1185">Reference proteome</keyword>
<keyword evidence="2" id="KW-0378">Hydrolase</keyword>
<dbReference type="PRINTS" id="PR00111">
    <property type="entry name" value="ABHYDROLASE"/>
</dbReference>
<evidence type="ECO:0000313" key="3">
    <source>
        <dbReference type="Proteomes" id="UP000247903"/>
    </source>
</evidence>
<dbReference type="OrthoDB" id="9801162at2"/>
<dbReference type="InterPro" id="IPR000073">
    <property type="entry name" value="AB_hydrolase_1"/>
</dbReference>
<dbReference type="RefSeq" id="WP_110306319.1">
    <property type="nucleotide sequence ID" value="NZ_QJHK01000006.1"/>
</dbReference>
<dbReference type="GO" id="GO:0016020">
    <property type="term" value="C:membrane"/>
    <property type="evidence" value="ECO:0007669"/>
    <property type="project" value="TreeGrafter"/>
</dbReference>
<dbReference type="GO" id="GO:0016787">
    <property type="term" value="F:hydrolase activity"/>
    <property type="evidence" value="ECO:0007669"/>
    <property type="project" value="UniProtKB-KW"/>
</dbReference>
<gene>
    <name evidence="2" type="ORF">DMB65_09005</name>
</gene>
<dbReference type="Proteomes" id="UP000247903">
    <property type="component" value="Unassembled WGS sequence"/>
</dbReference>
<dbReference type="Pfam" id="PF00561">
    <property type="entry name" value="Abhydrolase_1"/>
    <property type="match status" value="2"/>
</dbReference>
<accession>A0A2V4C4H1</accession>
<protein>
    <submittedName>
        <fullName evidence="2">Alpha/beta hydrolase</fullName>
    </submittedName>
</protein>
<organism evidence="2 3">
    <name type="scientific">Flavobacterium cheongpyeongense</name>
    <dbReference type="NCBI Taxonomy" id="2212651"/>
    <lineage>
        <taxon>Bacteria</taxon>
        <taxon>Pseudomonadati</taxon>
        <taxon>Bacteroidota</taxon>
        <taxon>Flavobacteriia</taxon>
        <taxon>Flavobacteriales</taxon>
        <taxon>Flavobacteriaceae</taxon>
        <taxon>Flavobacterium</taxon>
    </lineage>
</organism>
<dbReference type="PANTHER" id="PTHR43798:SF33">
    <property type="entry name" value="HYDROLASE, PUTATIVE (AFU_ORTHOLOGUE AFUA_2G14860)-RELATED"/>
    <property type="match status" value="1"/>
</dbReference>
<reference evidence="2 3" key="1">
    <citation type="submission" date="2018-05" db="EMBL/GenBank/DDBJ databases">
        <title>Flavobacterium sp. strain IMCC34759, incomplete genome.</title>
        <authorList>
            <person name="Joung Y."/>
            <person name="Cho J."/>
        </authorList>
    </citation>
    <scope>NUCLEOTIDE SEQUENCE [LARGE SCALE GENOMIC DNA]</scope>
    <source>
        <strain evidence="2 3">IMCC34759</strain>
    </source>
</reference>
<dbReference type="InterPro" id="IPR050266">
    <property type="entry name" value="AB_hydrolase_sf"/>
</dbReference>
<dbReference type="PANTHER" id="PTHR43798">
    <property type="entry name" value="MONOACYLGLYCEROL LIPASE"/>
    <property type="match status" value="1"/>
</dbReference>
<dbReference type="AlphaFoldDB" id="A0A2V4C4H1"/>
<evidence type="ECO:0000313" key="2">
    <source>
        <dbReference type="EMBL" id="PXY41084.1"/>
    </source>
</evidence>
<dbReference type="EMBL" id="QJHK01000006">
    <property type="protein sequence ID" value="PXY41084.1"/>
    <property type="molecule type" value="Genomic_DNA"/>
</dbReference>
<dbReference type="Gene3D" id="3.40.50.1820">
    <property type="entry name" value="alpha/beta hydrolase"/>
    <property type="match status" value="1"/>
</dbReference>
<name>A0A2V4C4H1_9FLAO</name>
<feature type="domain" description="AB hydrolase-1" evidence="1">
    <location>
        <begin position="21"/>
        <end position="117"/>
    </location>
</feature>